<proteinExistence type="predicted"/>
<reference evidence="1" key="1">
    <citation type="journal article" date="2015" name="Nature">
        <title>Complex archaea that bridge the gap between prokaryotes and eukaryotes.</title>
        <authorList>
            <person name="Spang A."/>
            <person name="Saw J.H."/>
            <person name="Jorgensen S.L."/>
            <person name="Zaremba-Niedzwiedzka K."/>
            <person name="Martijn J."/>
            <person name="Lind A.E."/>
            <person name="van Eijk R."/>
            <person name="Schleper C."/>
            <person name="Guy L."/>
            <person name="Ettema T.J."/>
        </authorList>
    </citation>
    <scope>NUCLEOTIDE SEQUENCE</scope>
</reference>
<organism evidence="1">
    <name type="scientific">marine sediment metagenome</name>
    <dbReference type="NCBI Taxonomy" id="412755"/>
    <lineage>
        <taxon>unclassified sequences</taxon>
        <taxon>metagenomes</taxon>
        <taxon>ecological metagenomes</taxon>
    </lineage>
</organism>
<protein>
    <submittedName>
        <fullName evidence="1">Uncharacterized protein</fullName>
    </submittedName>
</protein>
<gene>
    <name evidence="1" type="ORF">LCGC14_1014160</name>
</gene>
<evidence type="ECO:0000313" key="1">
    <source>
        <dbReference type="EMBL" id="KKN12666.1"/>
    </source>
</evidence>
<dbReference type="AlphaFoldDB" id="A0A0F9QHP2"/>
<dbReference type="EMBL" id="LAZR01004006">
    <property type="protein sequence ID" value="KKN12666.1"/>
    <property type="molecule type" value="Genomic_DNA"/>
</dbReference>
<name>A0A0F9QHP2_9ZZZZ</name>
<accession>A0A0F9QHP2</accession>
<comment type="caution">
    <text evidence="1">The sequence shown here is derived from an EMBL/GenBank/DDBJ whole genome shotgun (WGS) entry which is preliminary data.</text>
</comment>
<sequence>MSEPTKEQIKWFWEQCLHECVHDWDKTLLEGIKPDCYDCVCNKCGMKFTFATGRFFAWGHEYDFPPIDLNNLFKYAVPKLYYIEIKVARFHLYQSVMVQLEYKSEPTCSQDKDPAPALFCAISKAFEAGRQGRAVP</sequence>